<accession>A0A0G0A8U6</accession>
<reference evidence="1 2" key="1">
    <citation type="journal article" date="2015" name="Nature">
        <title>rRNA introns, odd ribosomes, and small enigmatic genomes across a large radiation of phyla.</title>
        <authorList>
            <person name="Brown C.T."/>
            <person name="Hug L.A."/>
            <person name="Thomas B.C."/>
            <person name="Sharon I."/>
            <person name="Castelle C.J."/>
            <person name="Singh A."/>
            <person name="Wilkins M.J."/>
            <person name="Williams K.H."/>
            <person name="Banfield J.F."/>
        </authorList>
    </citation>
    <scope>NUCLEOTIDE SEQUENCE [LARGE SCALE GENOMIC DNA]</scope>
</reference>
<name>A0A0G0A8U6_9BACT</name>
<organism evidence="1 2">
    <name type="scientific">Candidatus Woesebacteria bacterium GW2011_GWA2_33_28</name>
    <dbReference type="NCBI Taxonomy" id="1618561"/>
    <lineage>
        <taxon>Bacteria</taxon>
        <taxon>Candidatus Woeseibacteriota</taxon>
    </lineage>
</organism>
<gene>
    <name evidence="1" type="ORF">UR38_C0003G0096</name>
</gene>
<evidence type="ECO:0008006" key="3">
    <source>
        <dbReference type="Google" id="ProtNLM"/>
    </source>
</evidence>
<evidence type="ECO:0000313" key="1">
    <source>
        <dbReference type="EMBL" id="KKP47691.1"/>
    </source>
</evidence>
<dbReference type="AlphaFoldDB" id="A0A0G0A8U6"/>
<dbReference type="Proteomes" id="UP000033995">
    <property type="component" value="Unassembled WGS sequence"/>
</dbReference>
<comment type="caution">
    <text evidence="1">The sequence shown here is derived from an EMBL/GenBank/DDBJ whole genome shotgun (WGS) entry which is preliminary data.</text>
</comment>
<dbReference type="EMBL" id="LBOZ01000003">
    <property type="protein sequence ID" value="KKP47691.1"/>
    <property type="molecule type" value="Genomic_DNA"/>
</dbReference>
<evidence type="ECO:0000313" key="2">
    <source>
        <dbReference type="Proteomes" id="UP000033995"/>
    </source>
</evidence>
<protein>
    <recommendedName>
        <fullName evidence="3">AbiEi antitoxin C-terminal domain-containing protein</fullName>
    </recommendedName>
</protein>
<sequence length="258" mass="30329">MNHTILSSKQDELLENLIVKYNKIVTFEQILLESKKFWDYKQTKNLITKLVKNGWLIRIKKSLYVISDLSTRGFLSISPYKVANLLVPESYVSFESALQKYGMFDQLTSKTISVSLKAYKKVILNSNEYSFVKTKPEFYFGWQDIEIDNSIVHIATAEKALIDIVNFRKSQYSLDLVFEKLIENRQNLDFDKFDDYLARLSLATIKIFGLVFDIIGIKSNKLLIKVIASRSTHKMLPDDNKFNSKWRLYYDPYFDKYR</sequence>
<proteinExistence type="predicted"/>